<evidence type="ECO:0000313" key="2">
    <source>
        <dbReference type="EMBL" id="XCF16571.1"/>
    </source>
</evidence>
<organism evidence="2">
    <name type="scientific">Halobacterium sp. NMX12-1</name>
    <dbReference type="NCBI Taxonomy" id="3166650"/>
    <lineage>
        <taxon>Archaea</taxon>
        <taxon>Methanobacteriati</taxon>
        <taxon>Methanobacteriota</taxon>
        <taxon>Stenosarchaea group</taxon>
        <taxon>Halobacteria</taxon>
        <taxon>Halobacteriales</taxon>
        <taxon>Halobacteriaceae</taxon>
        <taxon>Halobacterium</taxon>
    </lineage>
</organism>
<name>A0AAU8CC46_9EURY</name>
<feature type="transmembrane region" description="Helical" evidence="1">
    <location>
        <begin position="38"/>
        <end position="57"/>
    </location>
</feature>
<sequence>MTSRSALGWGIAFVVLIALAIPWFLWNDASMVAGLPVWVWWHVGWMVVTAAAFAAFARRDWGTFAGVAK</sequence>
<keyword evidence="1" id="KW-0472">Membrane</keyword>
<dbReference type="InterPro" id="IPR021741">
    <property type="entry name" value="DUF3311"/>
</dbReference>
<keyword evidence="1" id="KW-1133">Transmembrane helix</keyword>
<protein>
    <submittedName>
        <fullName evidence="2">DUF3311 domain-containing protein</fullName>
    </submittedName>
</protein>
<dbReference type="AlphaFoldDB" id="A0AAU8CC46"/>
<dbReference type="GeneID" id="91110523"/>
<reference evidence="2" key="1">
    <citation type="submission" date="2024-06" db="EMBL/GenBank/DDBJ databases">
        <title>Genome Sequence of an extremely halophilic archaeon isolated from Permian era halite, Salado Formation, Carlsbad, New Mexico: Halobacterium sp. strain NMX12-1.</title>
        <authorList>
            <person name="Sotoa L."/>
            <person name="DasSarma P."/>
            <person name="Anton B.P."/>
            <person name="Vincze T."/>
            <person name="Verma I."/>
            <person name="Eralp B."/>
            <person name="Powers D.W."/>
            <person name="Dozier B.L."/>
            <person name="Roberts R.J."/>
            <person name="DasSarma S."/>
        </authorList>
    </citation>
    <scope>NUCLEOTIDE SEQUENCE</scope>
    <source>
        <strain evidence="2">NMX12-1</strain>
    </source>
</reference>
<feature type="transmembrane region" description="Helical" evidence="1">
    <location>
        <begin position="7"/>
        <end position="26"/>
    </location>
</feature>
<accession>A0AAU8CC46</accession>
<evidence type="ECO:0000256" key="1">
    <source>
        <dbReference type="SAM" id="Phobius"/>
    </source>
</evidence>
<gene>
    <name evidence="2" type="ORF">ABSL23_15200</name>
</gene>
<dbReference type="EMBL" id="CP159204">
    <property type="protein sequence ID" value="XCF16571.1"/>
    <property type="molecule type" value="Genomic_DNA"/>
</dbReference>
<keyword evidence="1" id="KW-0812">Transmembrane</keyword>
<dbReference type="RefSeq" id="WP_353634380.1">
    <property type="nucleotide sequence ID" value="NZ_CP159204.1"/>
</dbReference>
<dbReference type="KEGG" id="hanx:ABSL23_15200"/>
<dbReference type="Pfam" id="PF11755">
    <property type="entry name" value="DUF3311"/>
    <property type="match status" value="1"/>
</dbReference>
<proteinExistence type="predicted"/>